<reference evidence="8 9" key="1">
    <citation type="submission" date="2012-12" db="EMBL/GenBank/DDBJ databases">
        <title>Novel taxa of Listeriaceae from agricultural environments in the United States.</title>
        <authorList>
            <person name="den Bakker H.C."/>
            <person name="Allred A."/>
            <person name="Warchocki S."/>
            <person name="Wright E.M."/>
            <person name="Burrell A."/>
            <person name="Nightingale K.K."/>
            <person name="Kephart D."/>
            <person name="Wiedmann M."/>
        </authorList>
    </citation>
    <scope>NUCLEOTIDE SEQUENCE [LARGE SCALE GENOMIC DNA]</scope>
    <source>
        <strain evidence="8 9">FSL F6-1037</strain>
    </source>
</reference>
<dbReference type="GO" id="GO:0005886">
    <property type="term" value="C:plasma membrane"/>
    <property type="evidence" value="ECO:0007669"/>
    <property type="project" value="UniProtKB-SubCell"/>
</dbReference>
<dbReference type="Proteomes" id="UP000019243">
    <property type="component" value="Unassembled WGS sequence"/>
</dbReference>
<feature type="transmembrane region" description="Helical" evidence="6">
    <location>
        <begin position="147"/>
        <end position="170"/>
    </location>
</feature>
<evidence type="ECO:0000259" key="7">
    <source>
        <dbReference type="Pfam" id="PF02687"/>
    </source>
</evidence>
<keyword evidence="2 6" id="KW-1003">Cell membrane</keyword>
<evidence type="ECO:0000313" key="8">
    <source>
        <dbReference type="EMBL" id="EUJ41398.1"/>
    </source>
</evidence>
<sequence length="601" mass="67199">MLLKLSLSGMKNKRKEYIVLFMGLIMSIAIFYMFETIALNKAFLIGNTSLSFMGIVFHAGTFLLAGITIVYILYANAFLLTLRQKEYGMYMMLGAKKNKISQLMFIETVAIACITLVLGISVGIGLAKGVATLLLHKLALPAGGFEAVYPKSLMMTLVFFALLFIIAGAINGLKLTRLSVLQLLNGTESSERVIITRTKVVIEAVIAVLLLGVGYYFMINIRKFQFIGMFGALITISIGTYFFFRVLLPLFIRGLQKTPRFNDHQINRFTLAQLRFRASDLTKVLALVTMLISLAVGSIAVALVFNNNIKETTETFAVYDSVVKNPTAEQTTIINKLASKSKATYRLKEKDKTIYLVAEELQQQMPQYLSYEANDTVEKTPTQALVKNKAIGDVSDMDQWDNALNQLLPQTYDTKKIIVTEADFNKLTLKESTVIATVVTDFDEAKPQLAALDKSETAKNPTVELTSKYSSYQLMSAMFNGIIFMGLFLGFAFLAMMASCLMFKILVGASADIRRYDMLNKIGVKQALLKQSMTKELGTLFVFPALLATVHVLVGMKMFAYFLMVDVYFKIWLPFVIFIAIYGVYFVITTKLYQGVVFKKK</sequence>
<organism evidence="8 9">
    <name type="scientific">Brochothrix campestris FSL F6-1037</name>
    <dbReference type="NCBI Taxonomy" id="1265861"/>
    <lineage>
        <taxon>Bacteria</taxon>
        <taxon>Bacillati</taxon>
        <taxon>Bacillota</taxon>
        <taxon>Bacilli</taxon>
        <taxon>Bacillales</taxon>
        <taxon>Listeriaceae</taxon>
        <taxon>Brochothrix</taxon>
    </lineage>
</organism>
<feature type="transmembrane region" description="Helical" evidence="6">
    <location>
        <begin position="540"/>
        <end position="565"/>
    </location>
</feature>
<dbReference type="AlphaFoldDB" id="W7D7R8"/>
<protein>
    <submittedName>
        <fullName evidence="8">ABC transporter permease</fullName>
    </submittedName>
</protein>
<feature type="transmembrane region" description="Helical" evidence="6">
    <location>
        <begin position="17"/>
        <end position="34"/>
    </location>
</feature>
<keyword evidence="3 6" id="KW-0812">Transmembrane</keyword>
<keyword evidence="6" id="KW-0813">Transport</keyword>
<dbReference type="Pfam" id="PF02687">
    <property type="entry name" value="FtsX"/>
    <property type="match status" value="1"/>
</dbReference>
<dbReference type="OrthoDB" id="1705903at2"/>
<dbReference type="InterPro" id="IPR003838">
    <property type="entry name" value="ABC3_permease_C"/>
</dbReference>
<keyword evidence="4 6" id="KW-1133">Transmembrane helix</keyword>
<feature type="transmembrane region" description="Helical" evidence="6">
    <location>
        <begin position="54"/>
        <end position="82"/>
    </location>
</feature>
<evidence type="ECO:0000313" key="9">
    <source>
        <dbReference type="Proteomes" id="UP000019243"/>
    </source>
</evidence>
<gene>
    <name evidence="8" type="ORF">BCAMP_03800</name>
</gene>
<dbReference type="InterPro" id="IPR027022">
    <property type="entry name" value="ABC_permease_BceB-typ"/>
</dbReference>
<accession>W7D7R8</accession>
<evidence type="ECO:0000256" key="1">
    <source>
        <dbReference type="ARBA" id="ARBA00004651"/>
    </source>
</evidence>
<evidence type="ECO:0000256" key="2">
    <source>
        <dbReference type="ARBA" id="ARBA00022475"/>
    </source>
</evidence>
<feature type="transmembrane region" description="Helical" evidence="6">
    <location>
        <begin position="571"/>
        <end position="593"/>
    </location>
</feature>
<name>W7D7R8_9LIST</name>
<dbReference type="PANTHER" id="PTHR46795">
    <property type="entry name" value="ABC TRANSPORTER PERMEASE-RELATED-RELATED"/>
    <property type="match status" value="1"/>
</dbReference>
<dbReference type="PATRIC" id="fig|1265861.3.peg.743"/>
<feature type="transmembrane region" description="Helical" evidence="6">
    <location>
        <begin position="482"/>
        <end position="507"/>
    </location>
</feature>
<evidence type="ECO:0000256" key="5">
    <source>
        <dbReference type="ARBA" id="ARBA00023136"/>
    </source>
</evidence>
<keyword evidence="5 6" id="KW-0472">Membrane</keyword>
<feature type="transmembrane region" description="Helical" evidence="6">
    <location>
        <begin position="284"/>
        <end position="305"/>
    </location>
</feature>
<comment type="subcellular location">
    <subcellularLocation>
        <location evidence="1 6">Cell membrane</location>
        <topology evidence="1 6">Multi-pass membrane protein</topology>
    </subcellularLocation>
</comment>
<dbReference type="PIRSF" id="PIRSF018968">
    <property type="entry name" value="ABC_permease_BceB"/>
    <property type="match status" value="1"/>
</dbReference>
<keyword evidence="9" id="KW-1185">Reference proteome</keyword>
<feature type="transmembrane region" description="Helical" evidence="6">
    <location>
        <begin position="103"/>
        <end position="127"/>
    </location>
</feature>
<evidence type="ECO:0000256" key="3">
    <source>
        <dbReference type="ARBA" id="ARBA00022692"/>
    </source>
</evidence>
<dbReference type="RefSeq" id="WP_035313679.1">
    <property type="nucleotide sequence ID" value="NZ_AODH01000012.1"/>
</dbReference>
<feature type="domain" description="ABC3 transporter permease C-terminal" evidence="7">
    <location>
        <begin position="62"/>
        <end position="179"/>
    </location>
</feature>
<comment type="caution">
    <text evidence="8">The sequence shown here is derived from an EMBL/GenBank/DDBJ whole genome shotgun (WGS) entry which is preliminary data.</text>
</comment>
<feature type="transmembrane region" description="Helical" evidence="6">
    <location>
        <begin position="224"/>
        <end position="248"/>
    </location>
</feature>
<feature type="transmembrane region" description="Helical" evidence="6">
    <location>
        <begin position="200"/>
        <end position="218"/>
    </location>
</feature>
<proteinExistence type="inferred from homology"/>
<dbReference type="GO" id="GO:0055085">
    <property type="term" value="P:transmembrane transport"/>
    <property type="evidence" value="ECO:0007669"/>
    <property type="project" value="UniProtKB-UniRule"/>
</dbReference>
<dbReference type="EMBL" id="AODH01000012">
    <property type="protein sequence ID" value="EUJ41398.1"/>
    <property type="molecule type" value="Genomic_DNA"/>
</dbReference>
<evidence type="ECO:0000256" key="6">
    <source>
        <dbReference type="PIRNR" id="PIRNR018968"/>
    </source>
</evidence>
<comment type="similarity">
    <text evidence="6">Belongs to the ABC-4 integral membrane protein family.</text>
</comment>
<evidence type="ECO:0000256" key="4">
    <source>
        <dbReference type="ARBA" id="ARBA00022989"/>
    </source>
</evidence>
<dbReference type="PANTHER" id="PTHR46795:SF3">
    <property type="entry name" value="ABC TRANSPORTER PERMEASE"/>
    <property type="match status" value="1"/>
</dbReference>
<dbReference type="STRING" id="1265861.BCAMP_03800"/>
<dbReference type="InterPro" id="IPR052536">
    <property type="entry name" value="ABC-4_Integral_Memb_Prot"/>
</dbReference>